<feature type="chain" id="PRO_5020035650" evidence="2">
    <location>
        <begin position="17"/>
        <end position="191"/>
    </location>
</feature>
<organism evidence="3 4">
    <name type="scientific">Eumeta variegata</name>
    <name type="common">Bagworm moth</name>
    <name type="synonym">Eumeta japonica</name>
    <dbReference type="NCBI Taxonomy" id="151549"/>
    <lineage>
        <taxon>Eukaryota</taxon>
        <taxon>Metazoa</taxon>
        <taxon>Ecdysozoa</taxon>
        <taxon>Arthropoda</taxon>
        <taxon>Hexapoda</taxon>
        <taxon>Insecta</taxon>
        <taxon>Pterygota</taxon>
        <taxon>Neoptera</taxon>
        <taxon>Endopterygota</taxon>
        <taxon>Lepidoptera</taxon>
        <taxon>Glossata</taxon>
        <taxon>Ditrysia</taxon>
        <taxon>Tineoidea</taxon>
        <taxon>Psychidae</taxon>
        <taxon>Oiketicinae</taxon>
        <taxon>Eumeta</taxon>
    </lineage>
</organism>
<proteinExistence type="predicted"/>
<evidence type="ECO:0000256" key="2">
    <source>
        <dbReference type="SAM" id="SignalP"/>
    </source>
</evidence>
<keyword evidence="2" id="KW-0732">Signal</keyword>
<accession>A0A4C1XDZ8</accession>
<name>A0A4C1XDZ8_EUMVA</name>
<feature type="signal peptide" evidence="2">
    <location>
        <begin position="1"/>
        <end position="16"/>
    </location>
</feature>
<dbReference type="Proteomes" id="UP000299102">
    <property type="component" value="Unassembled WGS sequence"/>
</dbReference>
<feature type="compositionally biased region" description="Polar residues" evidence="1">
    <location>
        <begin position="49"/>
        <end position="58"/>
    </location>
</feature>
<evidence type="ECO:0000313" key="4">
    <source>
        <dbReference type="Proteomes" id="UP000299102"/>
    </source>
</evidence>
<dbReference type="STRING" id="151549.A0A4C1XDZ8"/>
<comment type="caution">
    <text evidence="3">The sequence shown here is derived from an EMBL/GenBank/DDBJ whole genome shotgun (WGS) entry which is preliminary data.</text>
</comment>
<evidence type="ECO:0000256" key="1">
    <source>
        <dbReference type="SAM" id="MobiDB-lite"/>
    </source>
</evidence>
<dbReference type="EMBL" id="BGZK01000819">
    <property type="protein sequence ID" value="GBP61658.1"/>
    <property type="molecule type" value="Genomic_DNA"/>
</dbReference>
<dbReference type="AlphaFoldDB" id="A0A4C1XDZ8"/>
<keyword evidence="4" id="KW-1185">Reference proteome</keyword>
<protein>
    <submittedName>
        <fullName evidence="3">IgA FC receptor</fullName>
    </submittedName>
</protein>
<gene>
    <name evidence="3" type="primary">bag</name>
    <name evidence="3" type="ORF">EVAR_43595_1</name>
</gene>
<keyword evidence="3" id="KW-0675">Receptor</keyword>
<sequence>MFLLLLCVGSCACAAGLNSPSASPVYHDSSPKQLSPGTDSERSQKQHSQESNIGNLQDVQSNLLTSTRFTGATRARLETLELDDEVEVLPQQPQDPQYPQHPQYPQYPQHPQFPQHPQYPQRPQYPHQPHYPQHPQYPHYPRYPWQHGAPAAPGVVFTLPGGGVYVLEQSRAPLRGSTPSPALHSSDLTSI</sequence>
<evidence type="ECO:0000313" key="3">
    <source>
        <dbReference type="EMBL" id="GBP61658.1"/>
    </source>
</evidence>
<feature type="region of interest" description="Disordered" evidence="1">
    <location>
        <begin position="20"/>
        <end position="58"/>
    </location>
</feature>
<reference evidence="3 4" key="1">
    <citation type="journal article" date="2019" name="Commun. Biol.">
        <title>The bagworm genome reveals a unique fibroin gene that provides high tensile strength.</title>
        <authorList>
            <person name="Kono N."/>
            <person name="Nakamura H."/>
            <person name="Ohtoshi R."/>
            <person name="Tomita M."/>
            <person name="Numata K."/>
            <person name="Arakawa K."/>
        </authorList>
    </citation>
    <scope>NUCLEOTIDE SEQUENCE [LARGE SCALE GENOMIC DNA]</scope>
</reference>
<feature type="region of interest" description="Disordered" evidence="1">
    <location>
        <begin position="91"/>
        <end position="143"/>
    </location>
</feature>
<feature type="compositionally biased region" description="Basic and acidic residues" evidence="1">
    <location>
        <begin position="39"/>
        <end position="48"/>
    </location>
</feature>